<comment type="similarity">
    <text evidence="1">Belongs to the NusB family.</text>
</comment>
<protein>
    <recommendedName>
        <fullName evidence="6">NusB/RsmB/TIM44 domain-containing protein</fullName>
    </recommendedName>
</protein>
<dbReference type="SUPFAM" id="SSF48013">
    <property type="entry name" value="NusB-like"/>
    <property type="match status" value="1"/>
</dbReference>
<dbReference type="PANTHER" id="PTHR11078">
    <property type="entry name" value="N UTILIZATION SUBSTANCE PROTEIN B-RELATED"/>
    <property type="match status" value="1"/>
</dbReference>
<dbReference type="GO" id="GO:0005829">
    <property type="term" value="C:cytosol"/>
    <property type="evidence" value="ECO:0007669"/>
    <property type="project" value="TreeGrafter"/>
</dbReference>
<evidence type="ECO:0000256" key="2">
    <source>
        <dbReference type="ARBA" id="ARBA00022814"/>
    </source>
</evidence>
<evidence type="ECO:0000259" key="6">
    <source>
        <dbReference type="Pfam" id="PF01029"/>
    </source>
</evidence>
<feature type="domain" description="NusB/RsmB/TIM44" evidence="6">
    <location>
        <begin position="199"/>
        <end position="288"/>
    </location>
</feature>
<keyword evidence="3" id="KW-0694">RNA-binding</keyword>
<gene>
    <name evidence="7" type="ORF">METZ01_LOCUS38870</name>
</gene>
<dbReference type="InterPro" id="IPR011605">
    <property type="entry name" value="NusB_fam"/>
</dbReference>
<evidence type="ECO:0000256" key="3">
    <source>
        <dbReference type="ARBA" id="ARBA00022884"/>
    </source>
</evidence>
<dbReference type="Pfam" id="PF01029">
    <property type="entry name" value="NusB"/>
    <property type="match status" value="1"/>
</dbReference>
<dbReference type="Gene3D" id="1.10.940.10">
    <property type="entry name" value="NusB-like"/>
    <property type="match status" value="1"/>
</dbReference>
<proteinExistence type="inferred from homology"/>
<sequence>MFFKIINRRYIRTRVVQFVYSNSILADDSDKNMLEFRNSISNSLDLLYCSIDLIKEIRNHFISIQTKNKSFEIIVENSYFIFYSNLKIPKGKRGLTINWELNYNYIDDIKKRFFESDIFLKNISNEKESDKDDLNFFISFFSEIVCNSEILYEFIQDQNITWTDDIPIINSYIIAISNEIDTKIKSSFKIPDINDYKEEIVFGEKLISQVFKNNNELKSFLDGRIPNWDTKRIAQIDLAIIISAIAELIYFPLIPVKVSINEYIEISKEYSSPKSSVFINGVLDKIIKDLTEDGTISKSGRGLIT</sequence>
<keyword evidence="4" id="KW-0805">Transcription regulation</keyword>
<name>A0A381R2Q8_9ZZZZ</name>
<organism evidence="7">
    <name type="scientific">marine metagenome</name>
    <dbReference type="NCBI Taxonomy" id="408172"/>
    <lineage>
        <taxon>unclassified sequences</taxon>
        <taxon>metagenomes</taxon>
        <taxon>ecological metagenomes</taxon>
    </lineage>
</organism>
<dbReference type="GO" id="GO:0003723">
    <property type="term" value="F:RNA binding"/>
    <property type="evidence" value="ECO:0007669"/>
    <property type="project" value="UniProtKB-KW"/>
</dbReference>
<evidence type="ECO:0000256" key="5">
    <source>
        <dbReference type="ARBA" id="ARBA00023163"/>
    </source>
</evidence>
<keyword evidence="2" id="KW-0889">Transcription antitermination</keyword>
<accession>A0A381R2Q8</accession>
<evidence type="ECO:0000313" key="7">
    <source>
        <dbReference type="EMBL" id="SUZ86016.1"/>
    </source>
</evidence>
<reference evidence="7" key="1">
    <citation type="submission" date="2018-05" db="EMBL/GenBank/DDBJ databases">
        <authorList>
            <person name="Lanie J.A."/>
            <person name="Ng W.-L."/>
            <person name="Kazmierczak K.M."/>
            <person name="Andrzejewski T.M."/>
            <person name="Davidsen T.M."/>
            <person name="Wayne K.J."/>
            <person name="Tettelin H."/>
            <person name="Glass J.I."/>
            <person name="Rusch D."/>
            <person name="Podicherti R."/>
            <person name="Tsui H.-C.T."/>
            <person name="Winkler M.E."/>
        </authorList>
    </citation>
    <scope>NUCLEOTIDE SEQUENCE</scope>
</reference>
<keyword evidence="5" id="KW-0804">Transcription</keyword>
<dbReference type="InterPro" id="IPR006027">
    <property type="entry name" value="NusB_RsmB_TIM44"/>
</dbReference>
<dbReference type="GO" id="GO:0006353">
    <property type="term" value="P:DNA-templated transcription termination"/>
    <property type="evidence" value="ECO:0007669"/>
    <property type="project" value="InterPro"/>
</dbReference>
<dbReference type="InterPro" id="IPR035926">
    <property type="entry name" value="NusB-like_sf"/>
</dbReference>
<dbReference type="NCBIfam" id="TIGR01951">
    <property type="entry name" value="nusB"/>
    <property type="match status" value="1"/>
</dbReference>
<evidence type="ECO:0000256" key="1">
    <source>
        <dbReference type="ARBA" id="ARBA00005952"/>
    </source>
</evidence>
<evidence type="ECO:0000256" key="4">
    <source>
        <dbReference type="ARBA" id="ARBA00023015"/>
    </source>
</evidence>
<dbReference type="PANTHER" id="PTHR11078:SF3">
    <property type="entry name" value="ANTITERMINATION NUSB DOMAIN-CONTAINING PROTEIN"/>
    <property type="match status" value="1"/>
</dbReference>
<dbReference type="AlphaFoldDB" id="A0A381R2Q8"/>
<dbReference type="EMBL" id="UINC01001660">
    <property type="protein sequence ID" value="SUZ86016.1"/>
    <property type="molecule type" value="Genomic_DNA"/>
</dbReference>
<dbReference type="GO" id="GO:0031564">
    <property type="term" value="P:transcription antitermination"/>
    <property type="evidence" value="ECO:0007669"/>
    <property type="project" value="UniProtKB-KW"/>
</dbReference>